<comment type="caution">
    <text evidence="6">The sequence shown here is derived from an EMBL/GenBank/DDBJ whole genome shotgun (WGS) entry which is preliminary data.</text>
</comment>
<protein>
    <submittedName>
        <fullName evidence="6">LacI family transcriptional regulator</fullName>
    </submittedName>
</protein>
<dbReference type="PANTHER" id="PTHR30146">
    <property type="entry name" value="LACI-RELATED TRANSCRIPTIONAL REPRESSOR"/>
    <property type="match status" value="1"/>
</dbReference>
<dbReference type="AlphaFoldDB" id="A0A4R1RAJ6"/>
<keyword evidence="7" id="KW-1185">Reference proteome</keyword>
<dbReference type="SUPFAM" id="SSF47413">
    <property type="entry name" value="lambda repressor-like DNA-binding domains"/>
    <property type="match status" value="1"/>
</dbReference>
<evidence type="ECO:0000256" key="3">
    <source>
        <dbReference type="ARBA" id="ARBA00023125"/>
    </source>
</evidence>
<dbReference type="InterPro" id="IPR000843">
    <property type="entry name" value="HTH_LacI"/>
</dbReference>
<dbReference type="Gene3D" id="3.40.50.2300">
    <property type="match status" value="2"/>
</dbReference>
<dbReference type="InterPro" id="IPR046335">
    <property type="entry name" value="LacI/GalR-like_sensor"/>
</dbReference>
<dbReference type="SUPFAM" id="SSF53822">
    <property type="entry name" value="Periplasmic binding protein-like I"/>
    <property type="match status" value="1"/>
</dbReference>
<reference evidence="6 7" key="1">
    <citation type="submission" date="2019-03" db="EMBL/GenBank/DDBJ databases">
        <title>Genomic Encyclopedia of Type Strains, Phase IV (KMG-IV): sequencing the most valuable type-strain genomes for metagenomic binning, comparative biology and taxonomic classification.</title>
        <authorList>
            <person name="Goeker M."/>
        </authorList>
    </citation>
    <scope>NUCLEOTIDE SEQUENCE [LARGE SCALE GENOMIC DNA]</scope>
    <source>
        <strain evidence="6 7">LX-B</strain>
    </source>
</reference>
<keyword evidence="4" id="KW-0804">Transcription</keyword>
<organism evidence="6 7">
    <name type="scientific">Hydrogenispora ethanolica</name>
    <dbReference type="NCBI Taxonomy" id="1082276"/>
    <lineage>
        <taxon>Bacteria</taxon>
        <taxon>Bacillati</taxon>
        <taxon>Bacillota</taxon>
        <taxon>Hydrogenispora</taxon>
    </lineage>
</organism>
<dbReference type="GO" id="GO:0003700">
    <property type="term" value="F:DNA-binding transcription factor activity"/>
    <property type="evidence" value="ECO:0007669"/>
    <property type="project" value="TreeGrafter"/>
</dbReference>
<dbReference type="InterPro" id="IPR028082">
    <property type="entry name" value="Peripla_BP_I"/>
</dbReference>
<dbReference type="CDD" id="cd06267">
    <property type="entry name" value="PBP1_LacI_sugar_binding-like"/>
    <property type="match status" value="1"/>
</dbReference>
<dbReference type="PANTHER" id="PTHR30146:SF148">
    <property type="entry name" value="HTH-TYPE TRANSCRIPTIONAL REPRESSOR PURR-RELATED"/>
    <property type="match status" value="1"/>
</dbReference>
<evidence type="ECO:0000256" key="1">
    <source>
        <dbReference type="ARBA" id="ARBA00022491"/>
    </source>
</evidence>
<evidence type="ECO:0000313" key="6">
    <source>
        <dbReference type="EMBL" id="TCL62755.1"/>
    </source>
</evidence>
<keyword evidence="2" id="KW-0805">Transcription regulation</keyword>
<dbReference type="Proteomes" id="UP000295008">
    <property type="component" value="Unassembled WGS sequence"/>
</dbReference>
<proteinExistence type="predicted"/>
<feature type="domain" description="HTH lacI-type" evidence="5">
    <location>
        <begin position="1"/>
        <end position="55"/>
    </location>
</feature>
<dbReference type="Pfam" id="PF00356">
    <property type="entry name" value="LacI"/>
    <property type="match status" value="1"/>
</dbReference>
<dbReference type="Pfam" id="PF13377">
    <property type="entry name" value="Peripla_BP_3"/>
    <property type="match status" value="1"/>
</dbReference>
<evidence type="ECO:0000256" key="4">
    <source>
        <dbReference type="ARBA" id="ARBA00023163"/>
    </source>
</evidence>
<dbReference type="EMBL" id="SLUN01000023">
    <property type="protein sequence ID" value="TCL62755.1"/>
    <property type="molecule type" value="Genomic_DNA"/>
</dbReference>
<dbReference type="CDD" id="cd01392">
    <property type="entry name" value="HTH_LacI"/>
    <property type="match status" value="1"/>
</dbReference>
<dbReference type="OrthoDB" id="1639518at2"/>
<dbReference type="GO" id="GO:0000976">
    <property type="term" value="F:transcription cis-regulatory region binding"/>
    <property type="evidence" value="ECO:0007669"/>
    <property type="project" value="TreeGrafter"/>
</dbReference>
<keyword evidence="3" id="KW-0238">DNA-binding</keyword>
<sequence>MNQREIAKLAGVSSATVSRVINHDPSVSPETAARVNEVIAKHGYVQNVIARSLKMANTKTIGFLVPDISNPFFPAVLSGIEAVCAKYRYNMIIQNTSEDRLREEAALETLLKQRVDGLLAILVTRDSEQLAKFQAMNIPVVLIDRLTTGGEYDSVTIDNAGGVAQGIEYLKRLGHARIAIIHVPTDISLGEERLNGYRLAMQEAGLEVLEEYIVNGNAIEEGGYLGAQELMRLPAPPTAIFAANNLMTMGAYKALADARMAIPKDVSLLGFDDFSLAGYLSPPITLINRPTSEMGRSAAEMLFERLTGNSERPVRQVVLPTALQIRSSCAQPKHSPSM</sequence>
<evidence type="ECO:0000259" key="5">
    <source>
        <dbReference type="PROSITE" id="PS50932"/>
    </source>
</evidence>
<dbReference type="InterPro" id="IPR010982">
    <property type="entry name" value="Lambda_DNA-bd_dom_sf"/>
</dbReference>
<evidence type="ECO:0000256" key="2">
    <source>
        <dbReference type="ARBA" id="ARBA00023015"/>
    </source>
</evidence>
<name>A0A4R1RAJ6_HYDET</name>
<evidence type="ECO:0000313" key="7">
    <source>
        <dbReference type="Proteomes" id="UP000295008"/>
    </source>
</evidence>
<accession>A0A4R1RAJ6</accession>
<gene>
    <name evidence="6" type="ORF">EDC14_102334</name>
</gene>
<dbReference type="PROSITE" id="PS50932">
    <property type="entry name" value="HTH_LACI_2"/>
    <property type="match status" value="1"/>
</dbReference>
<dbReference type="SMART" id="SM00354">
    <property type="entry name" value="HTH_LACI"/>
    <property type="match status" value="1"/>
</dbReference>
<dbReference type="RefSeq" id="WP_132015549.1">
    <property type="nucleotide sequence ID" value="NZ_SLUN01000023.1"/>
</dbReference>
<keyword evidence="1" id="KW-0678">Repressor</keyword>
<dbReference type="Gene3D" id="1.10.260.40">
    <property type="entry name" value="lambda repressor-like DNA-binding domains"/>
    <property type="match status" value="1"/>
</dbReference>